<gene>
    <name evidence="1" type="ORF">RDWZM_008068</name>
</gene>
<reference evidence="1" key="1">
    <citation type="submission" date="2022-12" db="EMBL/GenBank/DDBJ databases">
        <title>Genome assemblies of Blomia tropicalis.</title>
        <authorList>
            <person name="Cui Y."/>
        </authorList>
    </citation>
    <scope>NUCLEOTIDE SEQUENCE</scope>
    <source>
        <tissue evidence="1">Adult mites</tissue>
    </source>
</reference>
<keyword evidence="2" id="KW-1185">Reference proteome</keyword>
<dbReference type="EMBL" id="JAPWDV010000003">
    <property type="protein sequence ID" value="KAJ6216911.1"/>
    <property type="molecule type" value="Genomic_DNA"/>
</dbReference>
<comment type="caution">
    <text evidence="1">The sequence shown here is derived from an EMBL/GenBank/DDBJ whole genome shotgun (WGS) entry which is preliminary data.</text>
</comment>
<name>A0A9Q0RL23_BLOTA</name>
<sequence length="246" mass="28141">MIHNNEIVSIEEVLLKPPYLRCLTRQFLFANRTINLKLRIISIGATIDSIKLNDHEIVVVNENGNGNHLEWDSHVFGFDALQLRSLSPPFAELSYQLSKNNELYVEGKGFINENWAVNPIFLNLNLVDDKPSLEGHCLCIRASNESINIFTEPNMGANGFAQFISDVPLSISDYLEGMNILYSTNQSCTADSYIIASLRYEDRRVDILLEISQWYASHLLLKIKNGSIAFIPHNMSKFKLTYRFYF</sequence>
<organism evidence="1 2">
    <name type="scientific">Blomia tropicalis</name>
    <name type="common">Mite</name>
    <dbReference type="NCBI Taxonomy" id="40697"/>
    <lineage>
        <taxon>Eukaryota</taxon>
        <taxon>Metazoa</taxon>
        <taxon>Ecdysozoa</taxon>
        <taxon>Arthropoda</taxon>
        <taxon>Chelicerata</taxon>
        <taxon>Arachnida</taxon>
        <taxon>Acari</taxon>
        <taxon>Acariformes</taxon>
        <taxon>Sarcoptiformes</taxon>
        <taxon>Astigmata</taxon>
        <taxon>Glycyphagoidea</taxon>
        <taxon>Echimyopodidae</taxon>
        <taxon>Blomia</taxon>
    </lineage>
</organism>
<dbReference type="OrthoDB" id="6494819at2759"/>
<evidence type="ECO:0000313" key="1">
    <source>
        <dbReference type="EMBL" id="KAJ6216911.1"/>
    </source>
</evidence>
<accession>A0A9Q0RL23</accession>
<protein>
    <submittedName>
        <fullName evidence="1">Uncharacterized protein</fullName>
    </submittedName>
</protein>
<dbReference type="AlphaFoldDB" id="A0A9Q0RL23"/>
<dbReference type="OMA" id="FINENWA"/>
<evidence type="ECO:0000313" key="2">
    <source>
        <dbReference type="Proteomes" id="UP001142055"/>
    </source>
</evidence>
<proteinExistence type="predicted"/>
<dbReference type="Proteomes" id="UP001142055">
    <property type="component" value="Chromosome 3"/>
</dbReference>